<keyword evidence="2" id="KW-0732">Signal</keyword>
<dbReference type="Gene3D" id="2.60.40.1080">
    <property type="match status" value="1"/>
</dbReference>
<accession>A0A0U5BBT0</accession>
<evidence type="ECO:0000313" key="4">
    <source>
        <dbReference type="Proteomes" id="UP000217696"/>
    </source>
</evidence>
<dbReference type="AlphaFoldDB" id="A0A0U5BBT0"/>
<proteinExistence type="predicted"/>
<organism evidence="3 4">
    <name type="scientific">Aneurinibacillus soli</name>
    <dbReference type="NCBI Taxonomy" id="1500254"/>
    <lineage>
        <taxon>Bacteria</taxon>
        <taxon>Bacillati</taxon>
        <taxon>Bacillota</taxon>
        <taxon>Bacilli</taxon>
        <taxon>Bacillales</taxon>
        <taxon>Paenibacillaceae</taxon>
        <taxon>Aneurinibacillus group</taxon>
        <taxon>Aneurinibacillus</taxon>
    </lineage>
</organism>
<feature type="region of interest" description="Disordered" evidence="1">
    <location>
        <begin position="49"/>
        <end position="82"/>
    </location>
</feature>
<dbReference type="KEGG" id="asoc:CB4_02347"/>
<reference evidence="3 4" key="1">
    <citation type="submission" date="2015-12" db="EMBL/GenBank/DDBJ databases">
        <title>Genome sequence of Aneurinibacillus soli.</title>
        <authorList>
            <person name="Lee J.S."/>
            <person name="Lee K.C."/>
            <person name="Kim K.K."/>
            <person name="Lee B.W."/>
        </authorList>
    </citation>
    <scope>NUCLEOTIDE SEQUENCE [LARGE SCALE GENOMIC DNA]</scope>
    <source>
        <strain evidence="3 4">CB4</strain>
    </source>
</reference>
<protein>
    <submittedName>
        <fullName evidence="3">Uncharacterized protein</fullName>
    </submittedName>
</protein>
<evidence type="ECO:0000256" key="2">
    <source>
        <dbReference type="SAM" id="SignalP"/>
    </source>
</evidence>
<feature type="signal peptide" evidence="2">
    <location>
        <begin position="1"/>
        <end position="23"/>
    </location>
</feature>
<evidence type="ECO:0000313" key="3">
    <source>
        <dbReference type="EMBL" id="BAU28173.1"/>
    </source>
</evidence>
<name>A0A0U5BBT0_9BACL</name>
<gene>
    <name evidence="3" type="ORF">CB4_02347</name>
</gene>
<dbReference type="RefSeq" id="WP_096465949.1">
    <property type="nucleotide sequence ID" value="NZ_AP017312.1"/>
</dbReference>
<sequence>MKKFIAATVTAATLVLAPVAVFADSIADIKALAEKDGLKVTETSTQIIITKPKTTPTTPSTPTTPTTPSTTTQPKDDTKTENADFRLAVDPIERSIGKDKVVQSKIDIDAVYGSKPIKITDKVVWEIPKGTPISVDKNGIITATKNGEYPVTISYNGKYMDLKLKVTGYQLKNGKHSAYVTLNGGSATKTR</sequence>
<evidence type="ECO:0000256" key="1">
    <source>
        <dbReference type="SAM" id="MobiDB-lite"/>
    </source>
</evidence>
<keyword evidence="4" id="KW-1185">Reference proteome</keyword>
<feature type="compositionally biased region" description="Low complexity" evidence="1">
    <location>
        <begin position="49"/>
        <end position="73"/>
    </location>
</feature>
<dbReference type="Proteomes" id="UP000217696">
    <property type="component" value="Chromosome"/>
</dbReference>
<dbReference type="EMBL" id="AP017312">
    <property type="protein sequence ID" value="BAU28173.1"/>
    <property type="molecule type" value="Genomic_DNA"/>
</dbReference>
<feature type="chain" id="PRO_5044282990" evidence="2">
    <location>
        <begin position="24"/>
        <end position="191"/>
    </location>
</feature>